<reference evidence="3 4" key="1">
    <citation type="submission" date="2019-07" db="EMBL/GenBank/DDBJ databases">
        <title>Hymenobacter sp. straun FUR1 Genome sequencing and assembly.</title>
        <authorList>
            <person name="Chhetri G."/>
        </authorList>
    </citation>
    <scope>NUCLEOTIDE SEQUENCE [LARGE SCALE GENOMIC DNA]</scope>
    <source>
        <strain evidence="3 4">Fur1</strain>
    </source>
</reference>
<feature type="region of interest" description="Disordered" evidence="1">
    <location>
        <begin position="153"/>
        <end position="188"/>
    </location>
</feature>
<evidence type="ECO:0000256" key="2">
    <source>
        <dbReference type="SAM" id="Phobius"/>
    </source>
</evidence>
<keyword evidence="4" id="KW-1185">Reference proteome</keyword>
<keyword evidence="2" id="KW-1133">Transmembrane helix</keyword>
<dbReference type="AlphaFoldDB" id="A0A558BXD4"/>
<sequence length="585" mass="62411">MNAGPTPPRPDDDASDPLLAALRQRLGDYGQAPPPSAWAAIREQLPPPRPWWQRTRPLLLLLLLGVVAVTTTAVLRGQMGQRGHATTAERQLAGKMLKHDFIAPNPPRNAGPKIAPAKSGAVATASSSTSSPVAASPFSATTATATTLAATNTLAQPTVSPNASAHSPTGRPSRIGKTASADASGLPLTADITGDRAYSERILKQPSLTPTSTRRRKTSITSTGLSAAPESRVKKSVKAVSPDAAFSIEAGRSVTARGKRHRTRAEGFLTPQSPSKQHRSVPYETALNRASRQAKTYSATQRASAGTRLQPQPGSTELAAGPRTSVGRASQLDSLALHTVALELPLALPQPALTARPDSVQPALPRVGRWSVLVLAGPTLSYRTLGPAPTLAARHPDFARLERPALGLGTQVQVRRVLSGRWALAAGLGYHEYATRLALGIVDTSGRSPRSVRQRDVYRVLTLPVQVSYALGVPRQRLAWGLLFGVEPSWYLGGRSTEGSDCGCQQRVYPADSAKTGPYRPLTLALSLGLDLRYRLGGPASRWQWVVQPTARYIITPFVRSDATGFTRRQPFSLGLLTGFSWDLH</sequence>
<keyword evidence="2" id="KW-0472">Membrane</keyword>
<accession>A0A558BXD4</accession>
<feature type="region of interest" description="Disordered" evidence="1">
    <location>
        <begin position="201"/>
        <end position="236"/>
    </location>
</feature>
<comment type="caution">
    <text evidence="3">The sequence shown here is derived from an EMBL/GenBank/DDBJ whole genome shotgun (WGS) entry which is preliminary data.</text>
</comment>
<proteinExistence type="predicted"/>
<dbReference type="Proteomes" id="UP000317624">
    <property type="component" value="Unassembled WGS sequence"/>
</dbReference>
<protein>
    <submittedName>
        <fullName evidence="3">PorT family protein</fullName>
    </submittedName>
</protein>
<evidence type="ECO:0000313" key="4">
    <source>
        <dbReference type="Proteomes" id="UP000317624"/>
    </source>
</evidence>
<evidence type="ECO:0000313" key="3">
    <source>
        <dbReference type="EMBL" id="TVT41180.1"/>
    </source>
</evidence>
<organism evidence="3 4">
    <name type="scientific">Hymenobacter setariae</name>
    <dbReference type="NCBI Taxonomy" id="2594794"/>
    <lineage>
        <taxon>Bacteria</taxon>
        <taxon>Pseudomonadati</taxon>
        <taxon>Bacteroidota</taxon>
        <taxon>Cytophagia</taxon>
        <taxon>Cytophagales</taxon>
        <taxon>Hymenobacteraceae</taxon>
        <taxon>Hymenobacter</taxon>
    </lineage>
</organism>
<keyword evidence="2" id="KW-0812">Transmembrane</keyword>
<dbReference type="OrthoDB" id="863638at2"/>
<feature type="compositionally biased region" description="Polar residues" evidence="1">
    <location>
        <begin position="156"/>
        <end position="167"/>
    </location>
</feature>
<feature type="compositionally biased region" description="Polar residues" evidence="1">
    <location>
        <begin position="289"/>
        <end position="315"/>
    </location>
</feature>
<evidence type="ECO:0000256" key="1">
    <source>
        <dbReference type="SAM" id="MobiDB-lite"/>
    </source>
</evidence>
<feature type="transmembrane region" description="Helical" evidence="2">
    <location>
        <begin position="58"/>
        <end position="75"/>
    </location>
</feature>
<dbReference type="RefSeq" id="WP_144845802.1">
    <property type="nucleotide sequence ID" value="NZ_VMRJ01000002.1"/>
</dbReference>
<gene>
    <name evidence="3" type="ORF">FNT36_06885</name>
</gene>
<dbReference type="EMBL" id="VMRJ01000002">
    <property type="protein sequence ID" value="TVT41180.1"/>
    <property type="molecule type" value="Genomic_DNA"/>
</dbReference>
<feature type="region of interest" description="Disordered" evidence="1">
    <location>
        <begin position="289"/>
        <end position="325"/>
    </location>
</feature>
<name>A0A558BXD4_9BACT</name>